<reference evidence="1 2" key="1">
    <citation type="submission" date="2018-06" db="EMBL/GenBank/DDBJ databases">
        <authorList>
            <consortium name="Pathogen Informatics"/>
            <person name="Doyle S."/>
        </authorList>
    </citation>
    <scope>NUCLEOTIDE SEQUENCE [LARGE SCALE GENOMIC DNA]</scope>
    <source>
        <strain evidence="1 2">NCTC13163</strain>
    </source>
</reference>
<sequence>MRLFEIQFTDVVITSVSLLNSTQHSVKKIQPLLKSQGRYHFTEYSKKNGEFLRIGVEAKDVHAIKLKGQEDVNFIRSYNDEGLWYMQPADQEIGLNVCGQFTIEAYDTSDRLITTETLIVTPSTLSLEQYECMQAEVRDLMSAFHLKPHESNGVSKYSASHHVSVDQLTGLIQRFTDALNDVSAAPSELLVRVPTKVQRDNVTQWTARTILSAQTSAGQPKIKVESVDSSHDLIEHRMIRTMLEVTYAYLKQLYEVEVSRMKMLQSEKDARNDNAFQPNQRQSGLFFIMREKTKTVAALLARSEERIKLLKGMKQSISLFLEEEQLFNVTPEEIKGTHLFLHELDCQHLTRHFLRGLFFYILSVSGNLMSHGF</sequence>
<dbReference type="RefSeq" id="WP_147287394.1">
    <property type="nucleotide sequence ID" value="NZ_UGGP01000001.1"/>
</dbReference>
<accession>A0A377FR15</accession>
<dbReference type="STRING" id="1397694.GCA_000702585_01123"/>
<name>A0A377FR15_9BACL</name>
<protein>
    <submittedName>
        <fullName evidence="1">Uncharacterized protein</fullName>
    </submittedName>
</protein>
<dbReference type="Proteomes" id="UP000254060">
    <property type="component" value="Unassembled WGS sequence"/>
</dbReference>
<proteinExistence type="predicted"/>
<organism evidence="1 2">
    <name type="scientific">Exiguobacterium aurantiacum</name>
    <dbReference type="NCBI Taxonomy" id="33987"/>
    <lineage>
        <taxon>Bacteria</taxon>
        <taxon>Bacillati</taxon>
        <taxon>Bacillota</taxon>
        <taxon>Bacilli</taxon>
        <taxon>Bacillales</taxon>
        <taxon>Bacillales Family XII. Incertae Sedis</taxon>
        <taxon>Exiguobacterium</taxon>
    </lineage>
</organism>
<evidence type="ECO:0000313" key="1">
    <source>
        <dbReference type="EMBL" id="STO07262.1"/>
    </source>
</evidence>
<evidence type="ECO:0000313" key="2">
    <source>
        <dbReference type="Proteomes" id="UP000254060"/>
    </source>
</evidence>
<gene>
    <name evidence="1" type="ORF">NCTC13163_00607</name>
</gene>
<dbReference type="AlphaFoldDB" id="A0A377FR15"/>
<dbReference type="EMBL" id="UGGP01000001">
    <property type="protein sequence ID" value="STO07262.1"/>
    <property type="molecule type" value="Genomic_DNA"/>
</dbReference>